<dbReference type="PROSITE" id="PS01317">
    <property type="entry name" value="SSRP"/>
    <property type="match status" value="1"/>
</dbReference>
<dbReference type="NCBIfam" id="TIGR00086">
    <property type="entry name" value="smpB"/>
    <property type="match status" value="1"/>
</dbReference>
<comment type="subcellular location">
    <subcellularLocation>
        <location evidence="3">Cytoplasm</location>
    </subcellularLocation>
    <text evidence="3">The tmRNA-SmpB complex associates with stalled 70S ribosomes.</text>
</comment>
<evidence type="ECO:0000256" key="3">
    <source>
        <dbReference type="HAMAP-Rule" id="MF_00023"/>
    </source>
</evidence>
<dbReference type="InterPro" id="IPR023620">
    <property type="entry name" value="SmpB"/>
</dbReference>
<dbReference type="Gene3D" id="2.40.280.10">
    <property type="match status" value="1"/>
</dbReference>
<comment type="caution">
    <text evidence="4">The sequence shown here is derived from an EMBL/GenBank/DDBJ whole genome shotgun (WGS) entry which is preliminary data.</text>
</comment>
<organism evidence="4 5">
    <name type="scientific">Mangrovivirga halotolerans</name>
    <dbReference type="NCBI Taxonomy" id="2993936"/>
    <lineage>
        <taxon>Bacteria</taxon>
        <taxon>Pseudomonadati</taxon>
        <taxon>Bacteroidota</taxon>
        <taxon>Cytophagia</taxon>
        <taxon>Cytophagales</taxon>
        <taxon>Mangrovivirgaceae</taxon>
        <taxon>Mangrovivirga</taxon>
    </lineage>
</organism>
<keyword evidence="5" id="KW-1185">Reference proteome</keyword>
<dbReference type="NCBIfam" id="NF003843">
    <property type="entry name" value="PRK05422.1"/>
    <property type="match status" value="1"/>
</dbReference>
<keyword evidence="1 3" id="KW-0963">Cytoplasm</keyword>
<dbReference type="HAMAP" id="MF_00023">
    <property type="entry name" value="SmpB"/>
    <property type="match status" value="1"/>
</dbReference>
<dbReference type="SUPFAM" id="SSF74982">
    <property type="entry name" value="Small protein B (SmpB)"/>
    <property type="match status" value="1"/>
</dbReference>
<dbReference type="PANTHER" id="PTHR30308">
    <property type="entry name" value="TMRNA-BINDING COMPONENT OF TRANS-TRANSLATION TAGGING COMPLEX"/>
    <property type="match status" value="1"/>
</dbReference>
<keyword evidence="2 3" id="KW-0694">RNA-binding</keyword>
<dbReference type="Proteomes" id="UP001209885">
    <property type="component" value="Unassembled WGS sequence"/>
</dbReference>
<dbReference type="CDD" id="cd09294">
    <property type="entry name" value="SmpB"/>
    <property type="match status" value="1"/>
</dbReference>
<sequence length="156" mass="18371">MSKKDKKDIQNQVNIKNRKASFQYEWLEKYTAGLVLKGTEIKSIRMGKVNLQEAYCVFQKGELWVRSMHISPYEQGSFYNHEAKADRKLLLNKKELEKLKTKMEEKGLAIIPTKLFINDRGFAKLNIALAKGKKLHDKRESIKEKDMKRELQRQQI</sequence>
<gene>
    <name evidence="3 4" type="primary">smpB</name>
    <name evidence="4" type="ORF">OO013_18160</name>
</gene>
<dbReference type="InterPro" id="IPR020081">
    <property type="entry name" value="SsrA-bd_prot_CS"/>
</dbReference>
<comment type="function">
    <text evidence="3">Required for rescue of stalled ribosomes mediated by trans-translation. Binds to transfer-messenger RNA (tmRNA), required for stable association of tmRNA with ribosomes. tmRNA and SmpB together mimic tRNA shape, replacing the anticodon stem-loop with SmpB. tmRNA is encoded by the ssrA gene; the 2 termini fold to resemble tRNA(Ala) and it encodes a 'tag peptide', a short internal open reading frame. During trans-translation Ala-aminoacylated tmRNA acts like a tRNA, entering the A-site of stalled ribosomes, displacing the stalled mRNA. The ribosome then switches to translate the ORF on the tmRNA; the nascent peptide is terminated with the 'tag peptide' encoded by the tmRNA and targeted for degradation. The ribosome is freed to recommence translation, which seems to be the essential function of trans-translation.</text>
</comment>
<evidence type="ECO:0000256" key="2">
    <source>
        <dbReference type="ARBA" id="ARBA00022884"/>
    </source>
</evidence>
<evidence type="ECO:0000313" key="5">
    <source>
        <dbReference type="Proteomes" id="UP001209885"/>
    </source>
</evidence>
<dbReference type="RefSeq" id="WP_266058414.1">
    <property type="nucleotide sequence ID" value="NZ_JAPFQN010000011.1"/>
</dbReference>
<accession>A0ABT3RWS6</accession>
<dbReference type="Pfam" id="PF01668">
    <property type="entry name" value="SmpB"/>
    <property type="match status" value="1"/>
</dbReference>
<comment type="similarity">
    <text evidence="3">Belongs to the SmpB family.</text>
</comment>
<reference evidence="4 5" key="1">
    <citation type="submission" date="2022-11" db="EMBL/GenBank/DDBJ databases">
        <title>The characterization of three novel Bacteroidetes species and genomic analysis of their roles in tidal elemental geochemical cycles.</title>
        <authorList>
            <person name="Ma K."/>
        </authorList>
    </citation>
    <scope>NUCLEOTIDE SEQUENCE [LARGE SCALE GENOMIC DNA]</scope>
    <source>
        <strain evidence="4 5">M17</strain>
    </source>
</reference>
<dbReference type="InterPro" id="IPR000037">
    <property type="entry name" value="SsrA-bd_prot"/>
</dbReference>
<proteinExistence type="inferred from homology"/>
<evidence type="ECO:0000256" key="1">
    <source>
        <dbReference type="ARBA" id="ARBA00022490"/>
    </source>
</evidence>
<evidence type="ECO:0000313" key="4">
    <source>
        <dbReference type="EMBL" id="MCX2745813.1"/>
    </source>
</evidence>
<dbReference type="PANTHER" id="PTHR30308:SF2">
    <property type="entry name" value="SSRA-BINDING PROTEIN"/>
    <property type="match status" value="1"/>
</dbReference>
<name>A0ABT3RWS6_9BACT</name>
<dbReference type="EMBL" id="JAPFQN010000011">
    <property type="protein sequence ID" value="MCX2745813.1"/>
    <property type="molecule type" value="Genomic_DNA"/>
</dbReference>
<protein>
    <recommendedName>
        <fullName evidence="3">SsrA-binding protein</fullName>
    </recommendedName>
    <alternativeName>
        <fullName evidence="3">Small protein B</fullName>
    </alternativeName>
</protein>